<keyword evidence="6" id="KW-0472">Membrane</keyword>
<dbReference type="Gene3D" id="1.20.1250.20">
    <property type="entry name" value="MFS general substrate transporter like domains"/>
    <property type="match status" value="1"/>
</dbReference>
<dbReference type="Proteomes" id="UP000186303">
    <property type="component" value="Chromosome 5"/>
</dbReference>
<keyword evidence="4" id="KW-0812">Transmembrane</keyword>
<comment type="catalytic activity">
    <reaction evidence="7">
        <text>myo-inositol(out) + H(+)(out) = myo-inositol(in) + H(+)(in)</text>
        <dbReference type="Rhea" id="RHEA:60364"/>
        <dbReference type="ChEBI" id="CHEBI:15378"/>
        <dbReference type="ChEBI" id="CHEBI:17268"/>
    </reaction>
</comment>
<dbReference type="KEGG" id="msym:MSY001_1562"/>
<evidence type="ECO:0000256" key="3">
    <source>
        <dbReference type="ARBA" id="ARBA00022448"/>
    </source>
</evidence>
<keyword evidence="9" id="KW-1185">Reference proteome</keyword>
<comment type="similarity">
    <text evidence="2">Belongs to the major facilitator superfamily. Sugar transporter (TC 2.A.1.1) family.</text>
</comment>
<dbReference type="InterPro" id="IPR036259">
    <property type="entry name" value="MFS_trans_sf"/>
</dbReference>
<dbReference type="OrthoDB" id="4540492at2759"/>
<dbReference type="PANTHER" id="PTHR23503:SF8">
    <property type="entry name" value="FACILITATED GLUCOSE TRANSPORTER PROTEIN 1"/>
    <property type="match status" value="1"/>
</dbReference>
<evidence type="ECO:0000256" key="5">
    <source>
        <dbReference type="ARBA" id="ARBA00022989"/>
    </source>
</evidence>
<dbReference type="HOGENOM" id="CLU_001265_30_5_1"/>
<dbReference type="GO" id="GO:0016020">
    <property type="term" value="C:membrane"/>
    <property type="evidence" value="ECO:0007669"/>
    <property type="project" value="UniProtKB-SubCell"/>
</dbReference>
<dbReference type="GO" id="GO:0015149">
    <property type="term" value="F:hexose transmembrane transporter activity"/>
    <property type="evidence" value="ECO:0007669"/>
    <property type="project" value="TreeGrafter"/>
</dbReference>
<dbReference type="PANTHER" id="PTHR23503">
    <property type="entry name" value="SOLUTE CARRIER FAMILY 2"/>
    <property type="match status" value="1"/>
</dbReference>
<dbReference type="SUPFAM" id="SSF103473">
    <property type="entry name" value="MFS general substrate transporter"/>
    <property type="match status" value="1"/>
</dbReference>
<dbReference type="InterPro" id="IPR005828">
    <property type="entry name" value="MFS_sugar_transport-like"/>
</dbReference>
<name>M5E8D7_MALS4</name>
<dbReference type="EMBL" id="LT671825">
    <property type="protein sequence ID" value="SHO79055.1"/>
    <property type="molecule type" value="Genomic_DNA"/>
</dbReference>
<dbReference type="PROSITE" id="PS50850">
    <property type="entry name" value="MFS"/>
    <property type="match status" value="1"/>
</dbReference>
<keyword evidence="3" id="KW-0813">Transport</keyword>
<protein>
    <submittedName>
        <fullName evidence="8">Similar to S.cerevisiae protein YBR241C (Putative transporter, member of the sugar porter family)</fullName>
    </submittedName>
</protein>
<dbReference type="VEuPathDB" id="FungiDB:MSYG_3404"/>
<reference evidence="9" key="1">
    <citation type="journal article" date="2017" name="Nucleic Acids Res.">
        <title>Proteogenomics produces comprehensive and highly accurate protein-coding gene annotation in a complete genome assembly of Malassezia sympodialis.</title>
        <authorList>
            <person name="Zhu Y."/>
            <person name="Engstroem P.G."/>
            <person name="Tellgren-Roth C."/>
            <person name="Baudo C.D."/>
            <person name="Kennell J.C."/>
            <person name="Sun S."/>
            <person name="Billmyre R.B."/>
            <person name="Schroeder M.S."/>
            <person name="Andersson A."/>
            <person name="Holm T."/>
            <person name="Sigurgeirsson B."/>
            <person name="Wu G."/>
            <person name="Sankaranarayanan S.R."/>
            <person name="Siddharthan R."/>
            <person name="Sanyal K."/>
            <person name="Lundeberg J."/>
            <person name="Nystedt B."/>
            <person name="Boekhout T."/>
            <person name="Dawson T.L. Jr."/>
            <person name="Heitman J."/>
            <person name="Scheynius A."/>
            <person name="Lehtioe J."/>
        </authorList>
    </citation>
    <scope>NUCLEOTIDE SEQUENCE [LARGE SCALE GENOMIC DNA]</scope>
    <source>
        <strain evidence="9">ATCC 42132</strain>
    </source>
</reference>
<accession>M5E8D7</accession>
<gene>
    <name evidence="8" type="ORF">MSYG_3404</name>
</gene>
<keyword evidence="5" id="KW-1133">Transmembrane helix</keyword>
<evidence type="ECO:0000256" key="4">
    <source>
        <dbReference type="ARBA" id="ARBA00022692"/>
    </source>
</evidence>
<dbReference type="InterPro" id="IPR045263">
    <property type="entry name" value="GLUT"/>
</dbReference>
<evidence type="ECO:0000313" key="9">
    <source>
        <dbReference type="Proteomes" id="UP000186303"/>
    </source>
</evidence>
<organism evidence="8 9">
    <name type="scientific">Malassezia sympodialis (strain ATCC 42132)</name>
    <name type="common">Atopic eczema-associated yeast</name>
    <dbReference type="NCBI Taxonomy" id="1230383"/>
    <lineage>
        <taxon>Eukaryota</taxon>
        <taxon>Fungi</taxon>
        <taxon>Dikarya</taxon>
        <taxon>Basidiomycota</taxon>
        <taxon>Ustilaginomycotina</taxon>
        <taxon>Malasseziomycetes</taxon>
        <taxon>Malasseziales</taxon>
        <taxon>Malasseziaceae</taxon>
        <taxon>Malassezia</taxon>
    </lineage>
</organism>
<dbReference type="OMA" id="WAITASF"/>
<evidence type="ECO:0000256" key="2">
    <source>
        <dbReference type="ARBA" id="ARBA00010992"/>
    </source>
</evidence>
<evidence type="ECO:0000313" key="8">
    <source>
        <dbReference type="EMBL" id="SHO79055.1"/>
    </source>
</evidence>
<dbReference type="AlphaFoldDB" id="M5E8D7"/>
<evidence type="ECO:0000256" key="7">
    <source>
        <dbReference type="ARBA" id="ARBA00049119"/>
    </source>
</evidence>
<sequence length="441" mass="45986">MSLLPWPALWAAMILWVALGTFQFGFGISELNALHSRFVGAAPTRECVGLTDDQYGYATAIYTCGGGLASMIMIPLPMYVNVGRRTCLNAAAALALGGSLLLAVSTGLSLILCGRLLQGLGAGIAVVQVPLYLQELAPPSIAGTIGICNQLATVTGILVAQAVGTWAVLGHHAWQRVPQASAVVAVLQLAFGLVYAVESPGWLDTHGTAHGVPAAPAAEAVRARLGLDYGALPQHTHSNDRDRATRAPSLGHGLRIVALTQAAQQLSGVNAIMYYSTGILSALLPSMAPFVGLVITIINAAMTLPPLWLVDDPRFGRKRLLLLSAAGMGVFSLVLAYALAGAHSWLSGMAIVLMIACFSVGLGPVPFVLIPEVMPPAHVTTGSAMGLGLNWVLNLCVALSFQPLRRLLGALDGHTGGMVFVVLGVLNLGFAVAMHRMYTPI</sequence>
<dbReference type="InterPro" id="IPR003663">
    <property type="entry name" value="Sugar/inositol_transpt"/>
</dbReference>
<evidence type="ECO:0000256" key="6">
    <source>
        <dbReference type="ARBA" id="ARBA00023136"/>
    </source>
</evidence>
<evidence type="ECO:0000256" key="1">
    <source>
        <dbReference type="ARBA" id="ARBA00004141"/>
    </source>
</evidence>
<proteinExistence type="inferred from homology"/>
<comment type="subcellular location">
    <subcellularLocation>
        <location evidence="1">Membrane</location>
        <topology evidence="1">Multi-pass membrane protein</topology>
    </subcellularLocation>
</comment>
<dbReference type="Pfam" id="PF00083">
    <property type="entry name" value="Sugar_tr"/>
    <property type="match status" value="1"/>
</dbReference>
<dbReference type="PRINTS" id="PR00171">
    <property type="entry name" value="SUGRTRNSPORT"/>
</dbReference>
<dbReference type="RefSeq" id="XP_018740137.1">
    <property type="nucleotide sequence ID" value="XM_018883371.1"/>
</dbReference>
<dbReference type="InterPro" id="IPR020846">
    <property type="entry name" value="MFS_dom"/>
</dbReference>